<feature type="transmembrane region" description="Helical" evidence="6">
    <location>
        <begin position="323"/>
        <end position="341"/>
    </location>
</feature>
<dbReference type="InterPro" id="IPR036259">
    <property type="entry name" value="MFS_trans_sf"/>
</dbReference>
<dbReference type="SUPFAM" id="SSF103473">
    <property type="entry name" value="MFS general substrate transporter"/>
    <property type="match status" value="1"/>
</dbReference>
<dbReference type="InterPro" id="IPR024671">
    <property type="entry name" value="Atg22-like"/>
</dbReference>
<dbReference type="Proteomes" id="UP000465866">
    <property type="component" value="Chromosome"/>
</dbReference>
<comment type="subcellular location">
    <subcellularLocation>
        <location evidence="1">Endomembrane system</location>
        <topology evidence="1">Multi-pass membrane protein</topology>
    </subcellularLocation>
</comment>
<feature type="transmembrane region" description="Helical" evidence="6">
    <location>
        <begin position="90"/>
        <end position="110"/>
    </location>
</feature>
<keyword evidence="5 6" id="KW-0472">Membrane</keyword>
<feature type="transmembrane region" description="Helical" evidence="6">
    <location>
        <begin position="412"/>
        <end position="431"/>
    </location>
</feature>
<dbReference type="EMBL" id="AP022569">
    <property type="protein sequence ID" value="BBX45552.1"/>
    <property type="molecule type" value="Genomic_DNA"/>
</dbReference>
<evidence type="ECO:0000256" key="6">
    <source>
        <dbReference type="SAM" id="Phobius"/>
    </source>
</evidence>
<accession>A0A7I7KW37</accession>
<evidence type="ECO:0000256" key="1">
    <source>
        <dbReference type="ARBA" id="ARBA00004127"/>
    </source>
</evidence>
<keyword evidence="8" id="KW-1185">Reference proteome</keyword>
<dbReference type="PANTHER" id="PTHR23519">
    <property type="entry name" value="AUTOPHAGY-RELATED PROTEIN 22"/>
    <property type="match status" value="1"/>
</dbReference>
<feature type="transmembrane region" description="Helical" evidence="6">
    <location>
        <begin position="157"/>
        <end position="176"/>
    </location>
</feature>
<dbReference type="AlphaFoldDB" id="A0A7I7KW37"/>
<evidence type="ECO:0000256" key="5">
    <source>
        <dbReference type="ARBA" id="ARBA00023136"/>
    </source>
</evidence>
<evidence type="ECO:0000256" key="2">
    <source>
        <dbReference type="ARBA" id="ARBA00022448"/>
    </source>
</evidence>
<dbReference type="Gene3D" id="1.20.1250.20">
    <property type="entry name" value="MFS general substrate transporter like domains"/>
    <property type="match status" value="2"/>
</dbReference>
<gene>
    <name evidence="7" type="ORF">MCOO_15670</name>
</gene>
<dbReference type="Pfam" id="PF11700">
    <property type="entry name" value="ATG22"/>
    <property type="match status" value="1"/>
</dbReference>
<keyword evidence="2" id="KW-0813">Transport</keyword>
<organism evidence="7 8">
    <name type="scientific">Mycobacterium cookii</name>
    <dbReference type="NCBI Taxonomy" id="1775"/>
    <lineage>
        <taxon>Bacteria</taxon>
        <taxon>Bacillati</taxon>
        <taxon>Actinomycetota</taxon>
        <taxon>Actinomycetes</taxon>
        <taxon>Mycobacteriales</taxon>
        <taxon>Mycobacteriaceae</taxon>
        <taxon>Mycobacterium</taxon>
    </lineage>
</organism>
<evidence type="ECO:0000256" key="4">
    <source>
        <dbReference type="ARBA" id="ARBA00022989"/>
    </source>
</evidence>
<feature type="transmembrane region" description="Helical" evidence="6">
    <location>
        <begin position="196"/>
        <end position="218"/>
    </location>
</feature>
<dbReference type="GO" id="GO:0012505">
    <property type="term" value="C:endomembrane system"/>
    <property type="evidence" value="ECO:0007669"/>
    <property type="project" value="UniProtKB-SubCell"/>
</dbReference>
<feature type="transmembrane region" description="Helical" evidence="6">
    <location>
        <begin position="21"/>
        <end position="44"/>
    </location>
</feature>
<feature type="transmembrane region" description="Helical" evidence="6">
    <location>
        <begin position="347"/>
        <end position="369"/>
    </location>
</feature>
<reference evidence="7 8" key="1">
    <citation type="journal article" date="2019" name="Emerg. Microbes Infect.">
        <title>Comprehensive subspecies identification of 175 nontuberculous mycobacteria species based on 7547 genomic profiles.</title>
        <authorList>
            <person name="Matsumoto Y."/>
            <person name="Kinjo T."/>
            <person name="Motooka D."/>
            <person name="Nabeya D."/>
            <person name="Jung N."/>
            <person name="Uechi K."/>
            <person name="Horii T."/>
            <person name="Iida T."/>
            <person name="Fujita J."/>
            <person name="Nakamura S."/>
        </authorList>
    </citation>
    <scope>NUCLEOTIDE SEQUENCE [LARGE SCALE GENOMIC DNA]</scope>
    <source>
        <strain evidence="7 8">JCM 12404</strain>
    </source>
</reference>
<evidence type="ECO:0000313" key="8">
    <source>
        <dbReference type="Proteomes" id="UP000465866"/>
    </source>
</evidence>
<keyword evidence="4 6" id="KW-1133">Transmembrane helix</keyword>
<proteinExistence type="predicted"/>
<dbReference type="InterPro" id="IPR050495">
    <property type="entry name" value="ATG22/LtaA_families"/>
</dbReference>
<dbReference type="RefSeq" id="WP_163775828.1">
    <property type="nucleotide sequence ID" value="NZ_AP022569.1"/>
</dbReference>
<name>A0A7I7KW37_9MYCO</name>
<feature type="transmembrane region" description="Helical" evidence="6">
    <location>
        <begin position="293"/>
        <end position="314"/>
    </location>
</feature>
<evidence type="ECO:0000256" key="3">
    <source>
        <dbReference type="ARBA" id="ARBA00022692"/>
    </source>
</evidence>
<keyword evidence="3 6" id="KW-0812">Transmembrane</keyword>
<feature type="transmembrane region" description="Helical" evidence="6">
    <location>
        <begin position="64"/>
        <end position="83"/>
    </location>
</feature>
<feature type="transmembrane region" description="Helical" evidence="6">
    <location>
        <begin position="381"/>
        <end position="400"/>
    </location>
</feature>
<feature type="transmembrane region" description="Helical" evidence="6">
    <location>
        <begin position="116"/>
        <end position="136"/>
    </location>
</feature>
<dbReference type="KEGG" id="mcoo:MCOO_15670"/>
<sequence length="443" mass="45648">MAEISSDAPGGAKRSQVLAWAVWDTGSAGVSAVVVTFVFSVYLTGAVGKGLPGGATPASWLGRALAIAGVTIAVLAPVIGVWVEDPRRRRLTLTVLTSLVVGLVSAMSLVRERPEYLWLGLALLALGAACGDLASVPYNAMLRQLTTPQNSGRISGFGLSAAFIGSVGLLLLVYFGCIDGKGPTRGFLQLSVGDGMNVRIAMLLAAGWFAVLATPLLLTAHNLPAPADTVSSARGVLGGYRRLWQDLVGEWHRDRNLVYYLLAAAVFRDGLAGVFTFGGVLGVNAYGISPADVLIFGVAASVVAALGAVFGGFLDDRIGSKPVIVGSLASIIAAGLAMMALSGPRAFWATGLLLCLFIGPAQASARTLLLRMSSAGKEGVAFGLYTMTGRAVSFVAPWLFSVFVDVFGAVRAGMGGLCLVMAGGLIGLLMVRAPHRIPVADVG</sequence>
<protein>
    <submittedName>
        <fullName evidence="7">Membrane protein</fullName>
    </submittedName>
</protein>
<feature type="transmembrane region" description="Helical" evidence="6">
    <location>
        <begin position="257"/>
        <end position="281"/>
    </location>
</feature>
<dbReference type="PANTHER" id="PTHR23519:SF1">
    <property type="entry name" value="AUTOPHAGY-RELATED PROTEIN 22"/>
    <property type="match status" value="1"/>
</dbReference>
<evidence type="ECO:0000313" key="7">
    <source>
        <dbReference type="EMBL" id="BBX45552.1"/>
    </source>
</evidence>